<proteinExistence type="predicted"/>
<reference evidence="2" key="1">
    <citation type="submission" date="2016-01" db="EMBL/GenBank/DDBJ databases">
        <authorList>
            <person name="Peeters C."/>
        </authorList>
    </citation>
    <scope>NUCLEOTIDE SEQUENCE [LARGE SCALE GENOMIC DNA]</scope>
    <source>
        <strain evidence="2">LMG 29318</strain>
    </source>
</reference>
<accession>A0A158C7F9</accession>
<keyword evidence="3" id="KW-1185">Reference proteome</keyword>
<organism evidence="2 3">
    <name type="scientific">Caballeronia catudaia</name>
    <dbReference type="NCBI Taxonomy" id="1777136"/>
    <lineage>
        <taxon>Bacteria</taxon>
        <taxon>Pseudomonadati</taxon>
        <taxon>Pseudomonadota</taxon>
        <taxon>Betaproteobacteria</taxon>
        <taxon>Burkholderiales</taxon>
        <taxon>Burkholderiaceae</taxon>
        <taxon>Caballeronia</taxon>
    </lineage>
</organism>
<dbReference type="Proteomes" id="UP000054870">
    <property type="component" value="Unassembled WGS sequence"/>
</dbReference>
<dbReference type="EMBL" id="FCOF02000024">
    <property type="protein sequence ID" value="SAK78232.1"/>
    <property type="molecule type" value="Genomic_DNA"/>
</dbReference>
<evidence type="ECO:0000259" key="1">
    <source>
        <dbReference type="Pfam" id="PF20254"/>
    </source>
</evidence>
<comment type="caution">
    <text evidence="2">The sequence shown here is derived from an EMBL/GenBank/DDBJ whole genome shotgun (WGS) entry which is preliminary data.</text>
</comment>
<protein>
    <recommendedName>
        <fullName evidence="1">N,N-dimethylformamidase beta subunit-like C-terminal domain-containing protein</fullName>
    </recommendedName>
</protein>
<dbReference type="OrthoDB" id="505641at2"/>
<dbReference type="RefSeq" id="WP_061126397.1">
    <property type="nucleotide sequence ID" value="NZ_FCOF02000024.1"/>
</dbReference>
<name>A0A158C7F9_9BURK</name>
<evidence type="ECO:0000313" key="3">
    <source>
        <dbReference type="Proteomes" id="UP000054870"/>
    </source>
</evidence>
<dbReference type="InterPro" id="IPR046540">
    <property type="entry name" value="DMFA2_C"/>
</dbReference>
<feature type="domain" description="N,N-dimethylformamidase beta subunit-like C-terminal" evidence="1">
    <location>
        <begin position="76"/>
        <end position="443"/>
    </location>
</feature>
<gene>
    <name evidence="2" type="ORF">AWB75_04642</name>
</gene>
<dbReference type="Pfam" id="PF20254">
    <property type="entry name" value="DMFA2_C"/>
    <property type="match status" value="1"/>
</dbReference>
<sequence length="496" mass="54443">MQIYPTRPGFTAGESFELAVQPECRFCVAIYHQGNEETLTSVGGIAVQPGGPVHAELKNGKIMFRSPGGATRRRHDEDWGWPVITIRPHTDALETGAYVAIAYEVDANGAPRTDLGRRAAAHKPIFAGPPDSDSMALVIVRPRAPSAHIAYIVPVNTYHAYNSTGGGCYYGDPIHRTQPRTTVSLLRPGGGLGAQLGEPTDPYDPRSPRQQFTHWDAKFIRWLRAEGIACDFYTDHDLHRGTDLVLKNYRCMLSVGHHEYWSVQMRERVRKFIAQGGNLAIFSGNTCFRPVDYGDAPIDGDYKTMVRLGAQWPGHDESDLIGLSYAYGGGKYGVWKRLRGGWVQREREAIGYAVRQADHWVFAGTGLVDGQTFGARDRLVGYEVDGVPPVSNGFTTLADTPVLTGWDMGGKGAMGVFQPDLDGAPDAGLVFNGGTTDWARVLMDSEAESRVIVDQITRNVLRRFIGWPKRVIERDDVMLDEAPASNDEPAKAAAAV</sequence>
<dbReference type="AlphaFoldDB" id="A0A158C7F9"/>
<evidence type="ECO:0000313" key="2">
    <source>
        <dbReference type="EMBL" id="SAK78232.1"/>
    </source>
</evidence>